<feature type="signal peptide" evidence="1">
    <location>
        <begin position="1"/>
        <end position="19"/>
    </location>
</feature>
<dbReference type="OrthoDB" id="2607309at2"/>
<protein>
    <recommendedName>
        <fullName evidence="4">Lipoprotein</fullName>
    </recommendedName>
</protein>
<evidence type="ECO:0000313" key="2">
    <source>
        <dbReference type="EMBL" id="RJX37609.1"/>
    </source>
</evidence>
<dbReference type="Pfam" id="PF19903">
    <property type="entry name" value="DUF6376"/>
    <property type="match status" value="1"/>
</dbReference>
<organism evidence="2 3">
    <name type="scientific">Paenibacillus pinisoli</name>
    <dbReference type="NCBI Taxonomy" id="1276110"/>
    <lineage>
        <taxon>Bacteria</taxon>
        <taxon>Bacillati</taxon>
        <taxon>Bacillota</taxon>
        <taxon>Bacilli</taxon>
        <taxon>Bacillales</taxon>
        <taxon>Paenibacillaceae</taxon>
        <taxon>Paenibacillus</taxon>
    </lineage>
</organism>
<comment type="caution">
    <text evidence="2">The sequence shown here is derived from an EMBL/GenBank/DDBJ whole genome shotgun (WGS) entry which is preliminary data.</text>
</comment>
<accession>A0A3A6PHG4</accession>
<dbReference type="PROSITE" id="PS51257">
    <property type="entry name" value="PROKAR_LIPOPROTEIN"/>
    <property type="match status" value="1"/>
</dbReference>
<dbReference type="RefSeq" id="WP_120113534.1">
    <property type="nucleotide sequence ID" value="NZ_QXQB01000005.1"/>
</dbReference>
<evidence type="ECO:0008006" key="4">
    <source>
        <dbReference type="Google" id="ProtNLM"/>
    </source>
</evidence>
<gene>
    <name evidence="2" type="ORF">D3P09_21780</name>
</gene>
<dbReference type="InterPro" id="IPR045956">
    <property type="entry name" value="DUF6376"/>
</dbReference>
<sequence length="147" mass="16213">MKKWSLTLLMALTVFVASGCGILESVNQGVNFATETTEYMNKLESFTQDMNGLAEQALTDLDARTDLKNRLLTLKDQIMNYKNLEVPDYAKDLHASIVGYNEKLQQGLDQALTNIEQGRAAFESTGIPDTVGKINELLGQLNALNPS</sequence>
<dbReference type="EMBL" id="QXQB01000005">
    <property type="protein sequence ID" value="RJX37609.1"/>
    <property type="molecule type" value="Genomic_DNA"/>
</dbReference>
<proteinExistence type="predicted"/>
<evidence type="ECO:0000313" key="3">
    <source>
        <dbReference type="Proteomes" id="UP000267798"/>
    </source>
</evidence>
<dbReference type="Proteomes" id="UP000267798">
    <property type="component" value="Unassembled WGS sequence"/>
</dbReference>
<evidence type="ECO:0000256" key="1">
    <source>
        <dbReference type="SAM" id="SignalP"/>
    </source>
</evidence>
<dbReference type="AlphaFoldDB" id="A0A3A6PHG4"/>
<keyword evidence="1" id="KW-0732">Signal</keyword>
<feature type="chain" id="PRO_5038861495" description="Lipoprotein" evidence="1">
    <location>
        <begin position="20"/>
        <end position="147"/>
    </location>
</feature>
<name>A0A3A6PHG4_9BACL</name>
<keyword evidence="3" id="KW-1185">Reference proteome</keyword>
<reference evidence="2 3" key="1">
    <citation type="submission" date="2018-09" db="EMBL/GenBank/DDBJ databases">
        <title>Paenibacillus aracenensis nov. sp. isolated from a cave in southern Spain.</title>
        <authorList>
            <person name="Jurado V."/>
            <person name="Gutierrez-Patricio S."/>
            <person name="Gonzalez-Pimentel J.L."/>
            <person name="Miller A.Z."/>
            <person name="Laiz L."/>
            <person name="Saiz-Jimenez C."/>
        </authorList>
    </citation>
    <scope>NUCLEOTIDE SEQUENCE [LARGE SCALE GENOMIC DNA]</scope>
    <source>
        <strain evidence="2 3">JCM 19203</strain>
    </source>
</reference>